<proteinExistence type="predicted"/>
<dbReference type="AlphaFoldDB" id="A0A9P9D9Z5"/>
<dbReference type="Proteomes" id="UP000700596">
    <property type="component" value="Unassembled WGS sequence"/>
</dbReference>
<comment type="caution">
    <text evidence="2">The sequence shown here is derived from an EMBL/GenBank/DDBJ whole genome shotgun (WGS) entry which is preliminary data.</text>
</comment>
<gene>
    <name evidence="2" type="ORF">B0J11DRAFT_444737</name>
</gene>
<evidence type="ECO:0000256" key="1">
    <source>
        <dbReference type="SAM" id="MobiDB-lite"/>
    </source>
</evidence>
<name>A0A9P9D9Z5_9PLEO</name>
<protein>
    <submittedName>
        <fullName evidence="2">Uncharacterized protein</fullName>
    </submittedName>
</protein>
<keyword evidence="3" id="KW-1185">Reference proteome</keyword>
<accession>A0A9P9D9Z5</accession>
<sequence length="323" mass="35544">MKQTGVKFVDKYAQAITTYVNSLPKNASNHVQHAIVKNALDSSHGNFLSLCAVLADQNQLDMTDVDEIDGLCNAILRTDTKKDGPIPVSQGQTTEKSALADSHTPEKHNKNTRPSYEDPMDEMTGWPSKAGRENVPGARTCVLKGIARDSSLHQLQAMVWGGPLEKIAIPEPGQAHTMVKFMTVEGCSKFAKDTRRGILLPGGQNKMIFVELVPGPNSVNDALQAFIDHGITRCIRAVDADDDWGTVALNRLALGTDKVKRDIDIIKQGKTDKGRHYIEFRFGNVYHAVSFKKQLEAQIDWEHCMVQFAPDPCAIATGLHTQD</sequence>
<reference evidence="2" key="1">
    <citation type="journal article" date="2021" name="Nat. Commun.">
        <title>Genetic determinants of endophytism in the Arabidopsis root mycobiome.</title>
        <authorList>
            <person name="Mesny F."/>
            <person name="Miyauchi S."/>
            <person name="Thiergart T."/>
            <person name="Pickel B."/>
            <person name="Atanasova L."/>
            <person name="Karlsson M."/>
            <person name="Huettel B."/>
            <person name="Barry K.W."/>
            <person name="Haridas S."/>
            <person name="Chen C."/>
            <person name="Bauer D."/>
            <person name="Andreopoulos W."/>
            <person name="Pangilinan J."/>
            <person name="LaButti K."/>
            <person name="Riley R."/>
            <person name="Lipzen A."/>
            <person name="Clum A."/>
            <person name="Drula E."/>
            <person name="Henrissat B."/>
            <person name="Kohler A."/>
            <person name="Grigoriev I.V."/>
            <person name="Martin F.M."/>
            <person name="Hacquard S."/>
        </authorList>
    </citation>
    <scope>NUCLEOTIDE SEQUENCE</scope>
    <source>
        <strain evidence="2">MPI-CAGE-CH-0243</strain>
    </source>
</reference>
<evidence type="ECO:0000313" key="2">
    <source>
        <dbReference type="EMBL" id="KAH7115137.1"/>
    </source>
</evidence>
<feature type="region of interest" description="Disordered" evidence="1">
    <location>
        <begin position="81"/>
        <end position="132"/>
    </location>
</feature>
<organism evidence="2 3">
    <name type="scientific">Dendryphion nanum</name>
    <dbReference type="NCBI Taxonomy" id="256645"/>
    <lineage>
        <taxon>Eukaryota</taxon>
        <taxon>Fungi</taxon>
        <taxon>Dikarya</taxon>
        <taxon>Ascomycota</taxon>
        <taxon>Pezizomycotina</taxon>
        <taxon>Dothideomycetes</taxon>
        <taxon>Pleosporomycetidae</taxon>
        <taxon>Pleosporales</taxon>
        <taxon>Torulaceae</taxon>
        <taxon>Dendryphion</taxon>
    </lineage>
</organism>
<dbReference type="OrthoDB" id="422086at2759"/>
<evidence type="ECO:0000313" key="3">
    <source>
        <dbReference type="Proteomes" id="UP000700596"/>
    </source>
</evidence>
<dbReference type="EMBL" id="JAGMWT010000016">
    <property type="protein sequence ID" value="KAH7115137.1"/>
    <property type="molecule type" value="Genomic_DNA"/>
</dbReference>